<comment type="caution">
    <text evidence="5">The sequence shown here is derived from an EMBL/GenBank/DDBJ whole genome shotgun (WGS) entry which is preliminary data.</text>
</comment>
<keyword evidence="3" id="KW-0472">Membrane</keyword>
<dbReference type="InterPro" id="IPR004089">
    <property type="entry name" value="MCPsignal_dom"/>
</dbReference>
<dbReference type="PANTHER" id="PTHR32089:SF112">
    <property type="entry name" value="LYSOZYME-LIKE PROTEIN-RELATED"/>
    <property type="match status" value="1"/>
</dbReference>
<sequence>MDNLHNISSNSLKRTNRIVLIINWVINLILIVGYIMEFLKGNRSLAYVGTMLSLIIVTFSLATIVYFRNSSSIKIKYLTLSAYFIIYGFSLMTSDRFAVFTYLFPILLMYFLYFDFKLIIWASSISITLNLISMLKNILILKLINQSLSTDYTIQLCVVIMYCISLTLSSILAIRFNNEKISSIEGEKKRQKEILDDVLKIAAVLDTNSKKVYNIMDDFNSSTQDVYNSVTEIAKSTAETAESFKVQSSLTHDIHKIIEESSEVSSKTSILSKDTSCAIKEGMNIVNDLSNMSKVVNENNSNMNNIINELKTKATEILNITDIIKSISEQTNMLSLNAAIESARAGESGKGFAVVAEEVRKLATQSAESASSINKIIIELNNMTDTSVIAISELIDANQKQNNLIYKTQELFNSTLSKITEVNNNVLLVNERIDHILNANNKIVDCIQEASNLSQLASSNANQVNSTVDHNMENANLAKSLVTELITTSKQMEKYIGS</sequence>
<accession>A0A0L6JXT1</accession>
<feature type="transmembrane region" description="Helical" evidence="3">
    <location>
        <begin position="18"/>
        <end position="39"/>
    </location>
</feature>
<dbReference type="GO" id="GO:0016020">
    <property type="term" value="C:membrane"/>
    <property type="evidence" value="ECO:0007669"/>
    <property type="project" value="InterPro"/>
</dbReference>
<dbReference type="Gene3D" id="1.10.287.950">
    <property type="entry name" value="Methyl-accepting chemotaxis protein"/>
    <property type="match status" value="1"/>
</dbReference>
<feature type="transmembrane region" description="Helical" evidence="3">
    <location>
        <begin position="45"/>
        <end position="67"/>
    </location>
</feature>
<dbReference type="PROSITE" id="PS50111">
    <property type="entry name" value="CHEMOTAXIS_TRANSDUC_2"/>
    <property type="match status" value="1"/>
</dbReference>
<feature type="domain" description="Methyl-accepting transducer" evidence="4">
    <location>
        <begin position="215"/>
        <end position="465"/>
    </location>
</feature>
<evidence type="ECO:0000313" key="5">
    <source>
        <dbReference type="EMBL" id="KNY30237.1"/>
    </source>
</evidence>
<feature type="transmembrane region" description="Helical" evidence="3">
    <location>
        <begin position="118"/>
        <end position="140"/>
    </location>
</feature>
<dbReference type="RefSeq" id="WP_036944931.1">
    <property type="nucleotide sequence ID" value="NZ_JQKC01000038.1"/>
</dbReference>
<evidence type="ECO:0000256" key="2">
    <source>
        <dbReference type="PROSITE-ProRule" id="PRU00284"/>
    </source>
</evidence>
<gene>
    <name evidence="5" type="ORF">Bccel_5514</name>
</gene>
<evidence type="ECO:0000259" key="4">
    <source>
        <dbReference type="PROSITE" id="PS50111"/>
    </source>
</evidence>
<feature type="transmembrane region" description="Helical" evidence="3">
    <location>
        <begin position="152"/>
        <end position="174"/>
    </location>
</feature>
<dbReference type="SUPFAM" id="SSF58104">
    <property type="entry name" value="Methyl-accepting chemotaxis protein (MCP) signaling domain"/>
    <property type="match status" value="1"/>
</dbReference>
<dbReference type="Proteomes" id="UP000036923">
    <property type="component" value="Unassembled WGS sequence"/>
</dbReference>
<evidence type="ECO:0000313" key="6">
    <source>
        <dbReference type="Proteomes" id="UP000036923"/>
    </source>
</evidence>
<dbReference type="OrthoDB" id="9807021at2"/>
<keyword evidence="3" id="KW-1133">Transmembrane helix</keyword>
<dbReference type="PANTHER" id="PTHR32089">
    <property type="entry name" value="METHYL-ACCEPTING CHEMOTAXIS PROTEIN MCPB"/>
    <property type="match status" value="1"/>
</dbReference>
<proteinExistence type="predicted"/>
<protein>
    <submittedName>
        <fullName evidence="5">Methyl-accepting chemotaxis sensory transducer</fullName>
    </submittedName>
</protein>
<keyword evidence="1 2" id="KW-0807">Transducer</keyword>
<reference evidence="6" key="1">
    <citation type="submission" date="2015-07" db="EMBL/GenBank/DDBJ databases">
        <title>Near-Complete Genome Sequence of the Cellulolytic Bacterium Bacteroides (Pseudobacteroides) cellulosolvens ATCC 35603.</title>
        <authorList>
            <person name="Dassa B."/>
            <person name="Utturkar S.M."/>
            <person name="Klingeman D.M."/>
            <person name="Hurt R.A."/>
            <person name="Keller M."/>
            <person name="Xu J."/>
            <person name="Reddy Y.H.K."/>
            <person name="Borovok I."/>
            <person name="Grinberg I.R."/>
            <person name="Lamed R."/>
            <person name="Zhivin O."/>
            <person name="Bayer E.A."/>
            <person name="Brown S.D."/>
        </authorList>
    </citation>
    <scope>NUCLEOTIDE SEQUENCE [LARGE SCALE GENOMIC DNA]</scope>
    <source>
        <strain evidence="6">DSM 2933</strain>
    </source>
</reference>
<keyword evidence="6" id="KW-1185">Reference proteome</keyword>
<keyword evidence="3" id="KW-0812">Transmembrane</keyword>
<name>A0A0L6JXT1_9FIRM</name>
<dbReference type="Pfam" id="PF00015">
    <property type="entry name" value="MCPsignal"/>
    <property type="match status" value="1"/>
</dbReference>
<dbReference type="SMART" id="SM00283">
    <property type="entry name" value="MA"/>
    <property type="match status" value="1"/>
</dbReference>
<dbReference type="AlphaFoldDB" id="A0A0L6JXT1"/>
<dbReference type="GO" id="GO:0007165">
    <property type="term" value="P:signal transduction"/>
    <property type="evidence" value="ECO:0007669"/>
    <property type="project" value="UniProtKB-KW"/>
</dbReference>
<dbReference type="eggNOG" id="COG0840">
    <property type="taxonomic scope" value="Bacteria"/>
</dbReference>
<feature type="transmembrane region" description="Helical" evidence="3">
    <location>
        <begin position="97"/>
        <end position="113"/>
    </location>
</feature>
<dbReference type="STRING" id="398512.Bccel_5514"/>
<dbReference type="EMBL" id="LGTC01000001">
    <property type="protein sequence ID" value="KNY30237.1"/>
    <property type="molecule type" value="Genomic_DNA"/>
</dbReference>
<organism evidence="5 6">
    <name type="scientific">Pseudobacteroides cellulosolvens ATCC 35603 = DSM 2933</name>
    <dbReference type="NCBI Taxonomy" id="398512"/>
    <lineage>
        <taxon>Bacteria</taxon>
        <taxon>Bacillati</taxon>
        <taxon>Bacillota</taxon>
        <taxon>Clostridia</taxon>
        <taxon>Eubacteriales</taxon>
        <taxon>Oscillospiraceae</taxon>
        <taxon>Pseudobacteroides</taxon>
    </lineage>
</organism>
<evidence type="ECO:0000256" key="1">
    <source>
        <dbReference type="ARBA" id="ARBA00023224"/>
    </source>
</evidence>
<evidence type="ECO:0000256" key="3">
    <source>
        <dbReference type="SAM" id="Phobius"/>
    </source>
</evidence>